<dbReference type="Proteomes" id="UP000290172">
    <property type="component" value="Unassembled WGS sequence"/>
</dbReference>
<gene>
    <name evidence="1" type="ORF">CRV08_05055</name>
</gene>
<dbReference type="EMBL" id="PDKJ01000003">
    <property type="protein sequence ID" value="RXJ69374.1"/>
    <property type="molecule type" value="Genomic_DNA"/>
</dbReference>
<name>A0A4Q0YHY2_9BACT</name>
<sequence>METLELNNNIANYKAYDSNVEQELTKNQNQPKDSVIDDSSYRSKIHNSAVNVSISMESLKVYLNIKSSEFTYENSNTQRALINIIDNENIYDFLSGKEINNGFSLADIGYTGKAITDLTADEAKELVSDEGFFGVTETSNRVSSFVIGLAGDDVKALEEVRAGVVKSFEEAEKLWGGELPEISYKTQERTLSLIDEKIASLTKTDLEKEVENKTE</sequence>
<evidence type="ECO:0000313" key="2">
    <source>
        <dbReference type="Proteomes" id="UP000290172"/>
    </source>
</evidence>
<dbReference type="RefSeq" id="WP_128979705.1">
    <property type="nucleotide sequence ID" value="NZ_PDKJ01000003.1"/>
</dbReference>
<evidence type="ECO:0008006" key="3">
    <source>
        <dbReference type="Google" id="ProtNLM"/>
    </source>
</evidence>
<proteinExistence type="predicted"/>
<accession>A0A4Q0YHY2</accession>
<protein>
    <recommendedName>
        <fullName evidence="3">Hydrogenase-4 component G</fullName>
    </recommendedName>
</protein>
<evidence type="ECO:0000313" key="1">
    <source>
        <dbReference type="EMBL" id="RXJ69374.1"/>
    </source>
</evidence>
<dbReference type="AlphaFoldDB" id="A0A4Q0YHY2"/>
<comment type="caution">
    <text evidence="1">The sequence shown here is derived from an EMBL/GenBank/DDBJ whole genome shotgun (WGS) entry which is preliminary data.</text>
</comment>
<reference evidence="1 2" key="1">
    <citation type="submission" date="2017-10" db="EMBL/GenBank/DDBJ databases">
        <title>Genomics of the genus Arcobacter.</title>
        <authorList>
            <person name="Perez-Cataluna A."/>
            <person name="Figueras M.J."/>
        </authorList>
    </citation>
    <scope>NUCLEOTIDE SEQUENCE [LARGE SCALE GENOMIC DNA]</scope>
    <source>
        <strain evidence="1 2">CECT 8993</strain>
    </source>
</reference>
<organism evidence="1 2">
    <name type="scientific">Halarcobacter ebronensis</name>
    <dbReference type="NCBI Taxonomy" id="1462615"/>
    <lineage>
        <taxon>Bacteria</taxon>
        <taxon>Pseudomonadati</taxon>
        <taxon>Campylobacterota</taxon>
        <taxon>Epsilonproteobacteria</taxon>
        <taxon>Campylobacterales</taxon>
        <taxon>Arcobacteraceae</taxon>
        <taxon>Halarcobacter</taxon>
    </lineage>
</organism>